<dbReference type="AlphaFoldDB" id="A0A8D8J5J7"/>
<evidence type="ECO:0000256" key="1">
    <source>
        <dbReference type="SAM" id="MobiDB-lite"/>
    </source>
</evidence>
<dbReference type="EMBL" id="HBUE01172658">
    <property type="protein sequence ID" value="CAG6515951.1"/>
    <property type="molecule type" value="Transcribed_RNA"/>
</dbReference>
<proteinExistence type="predicted"/>
<name>A0A8D8J5J7_CULPI</name>
<dbReference type="EMBL" id="HBUE01172662">
    <property type="protein sequence ID" value="CAG6515955.1"/>
    <property type="molecule type" value="Transcribed_RNA"/>
</dbReference>
<organism evidence="2">
    <name type="scientific">Culex pipiens</name>
    <name type="common">House mosquito</name>
    <dbReference type="NCBI Taxonomy" id="7175"/>
    <lineage>
        <taxon>Eukaryota</taxon>
        <taxon>Metazoa</taxon>
        <taxon>Ecdysozoa</taxon>
        <taxon>Arthropoda</taxon>
        <taxon>Hexapoda</taxon>
        <taxon>Insecta</taxon>
        <taxon>Pterygota</taxon>
        <taxon>Neoptera</taxon>
        <taxon>Endopterygota</taxon>
        <taxon>Diptera</taxon>
        <taxon>Nematocera</taxon>
        <taxon>Culicoidea</taxon>
        <taxon>Culicidae</taxon>
        <taxon>Culicinae</taxon>
        <taxon>Culicini</taxon>
        <taxon>Culex</taxon>
        <taxon>Culex</taxon>
    </lineage>
</organism>
<feature type="region of interest" description="Disordered" evidence="1">
    <location>
        <begin position="1"/>
        <end position="110"/>
    </location>
</feature>
<dbReference type="EMBL" id="HBUE01278120">
    <property type="protein sequence ID" value="CAG6567455.1"/>
    <property type="molecule type" value="Transcribed_RNA"/>
</dbReference>
<sequence>MLHAHLQNQHLREAAGAGHDRIWSGDHGPGNIRQPGRLKSGSAEEVRSHSPQNYASAGGFNTRQIQRSVERKDCCSETGRTGCSKGSGSSSRHREGPAKDRGTDNRQTGG</sequence>
<reference evidence="2" key="1">
    <citation type="submission" date="2021-05" db="EMBL/GenBank/DDBJ databases">
        <authorList>
            <person name="Alioto T."/>
            <person name="Alioto T."/>
            <person name="Gomez Garrido J."/>
        </authorList>
    </citation>
    <scope>NUCLEOTIDE SEQUENCE</scope>
</reference>
<accession>A0A8D8J5J7</accession>
<dbReference type="EMBL" id="HBUE01278116">
    <property type="protein sequence ID" value="CAG6567451.1"/>
    <property type="molecule type" value="Transcribed_RNA"/>
</dbReference>
<feature type="compositionally biased region" description="Basic and acidic residues" evidence="1">
    <location>
        <begin position="10"/>
        <end position="24"/>
    </location>
</feature>
<feature type="compositionally biased region" description="Basic and acidic residues" evidence="1">
    <location>
        <begin position="92"/>
        <end position="104"/>
    </location>
</feature>
<evidence type="ECO:0000313" key="2">
    <source>
        <dbReference type="EMBL" id="CAG6567455.1"/>
    </source>
</evidence>
<protein>
    <submittedName>
        <fullName evidence="2">(northern house mosquito) hypothetical protein</fullName>
    </submittedName>
</protein>
<feature type="compositionally biased region" description="Polar residues" evidence="1">
    <location>
        <begin position="49"/>
        <end position="67"/>
    </location>
</feature>
<feature type="compositionally biased region" description="Polar residues" evidence="1">
    <location>
        <begin position="78"/>
        <end position="90"/>
    </location>
</feature>